<dbReference type="EMBL" id="KE721170">
    <property type="protein sequence ID" value="ERF71905.1"/>
    <property type="molecule type" value="Genomic_DNA"/>
</dbReference>
<keyword evidence="2" id="KW-0547">Nucleotide-binding</keyword>
<dbReference type="PROSITE" id="PS51192">
    <property type="entry name" value="HELICASE_ATP_BIND_1"/>
    <property type="match status" value="1"/>
</dbReference>
<evidence type="ECO:0000259" key="8">
    <source>
        <dbReference type="PROSITE" id="PS51194"/>
    </source>
</evidence>
<dbReference type="SMART" id="SM00490">
    <property type="entry name" value="HELICc"/>
    <property type="match status" value="1"/>
</dbReference>
<dbReference type="GO" id="GO:0005737">
    <property type="term" value="C:cytoplasm"/>
    <property type="evidence" value="ECO:0007669"/>
    <property type="project" value="TreeGrafter"/>
</dbReference>
<dbReference type="OMA" id="RPCGTCL"/>
<dbReference type="GO" id="GO:0005524">
    <property type="term" value="F:ATP binding"/>
    <property type="evidence" value="ECO:0007669"/>
    <property type="project" value="UniProtKB-KW"/>
</dbReference>
<dbReference type="SUPFAM" id="SSF52540">
    <property type="entry name" value="P-loop containing nucleoside triphosphate hydrolases"/>
    <property type="match status" value="1"/>
</dbReference>
<proteinExistence type="inferred from homology"/>
<dbReference type="SMART" id="SM00487">
    <property type="entry name" value="DEXDc"/>
    <property type="match status" value="1"/>
</dbReference>
<dbReference type="GeneID" id="19244209"/>
<evidence type="ECO:0000256" key="1">
    <source>
        <dbReference type="ARBA" id="ARBA00005446"/>
    </source>
</evidence>
<dbReference type="PROSITE" id="PS51194">
    <property type="entry name" value="HELICASE_CTER"/>
    <property type="match status" value="1"/>
</dbReference>
<feature type="domain" description="Helicase C-terminal" evidence="8">
    <location>
        <begin position="1112"/>
        <end position="1261"/>
    </location>
</feature>
<gene>
    <name evidence="9" type="ORF">EPUS_09389</name>
</gene>
<keyword evidence="10" id="KW-1185">Reference proteome</keyword>
<dbReference type="InterPro" id="IPR022698">
    <property type="entry name" value="OrsD"/>
</dbReference>
<comment type="catalytic activity">
    <reaction evidence="4">
        <text>Couples ATP hydrolysis with the unwinding of duplex DNA by translocating in the 3'-5' direction.</text>
        <dbReference type="EC" id="5.6.2.4"/>
    </reaction>
</comment>
<dbReference type="GO" id="GO:0043138">
    <property type="term" value="F:3'-5' DNA helicase activity"/>
    <property type="evidence" value="ECO:0007669"/>
    <property type="project" value="UniProtKB-EC"/>
</dbReference>
<dbReference type="GO" id="GO:0000724">
    <property type="term" value="P:double-strand break repair via homologous recombination"/>
    <property type="evidence" value="ECO:0007669"/>
    <property type="project" value="TreeGrafter"/>
</dbReference>
<dbReference type="InterPro" id="IPR027417">
    <property type="entry name" value="P-loop_NTPase"/>
</dbReference>
<dbReference type="Pfam" id="PF00270">
    <property type="entry name" value="DEAD"/>
    <property type="match status" value="1"/>
</dbReference>
<evidence type="ECO:0000256" key="3">
    <source>
        <dbReference type="ARBA" id="ARBA00022840"/>
    </source>
</evidence>
<feature type="region of interest" description="Disordered" evidence="6">
    <location>
        <begin position="369"/>
        <end position="395"/>
    </location>
</feature>
<accession>U1HNG9</accession>
<evidence type="ECO:0000313" key="9">
    <source>
        <dbReference type="EMBL" id="ERF71905.1"/>
    </source>
</evidence>
<dbReference type="Pfam" id="PF00271">
    <property type="entry name" value="Helicase_C"/>
    <property type="match status" value="1"/>
</dbReference>
<dbReference type="InterPro" id="IPR014001">
    <property type="entry name" value="Helicase_ATP-bd"/>
</dbReference>
<evidence type="ECO:0000256" key="5">
    <source>
        <dbReference type="ARBA" id="ARBA00034808"/>
    </source>
</evidence>
<feature type="domain" description="Helicase ATP-binding" evidence="7">
    <location>
        <begin position="920"/>
        <end position="1081"/>
    </location>
</feature>
<sequence>MSSTSSPILSSSASVVNAHVTISPVTYLRAHADLGVLLCTEHCSGYTLQNYGEHLKRAHGVKGQLKKRIQEWVEAQHISERVTQPSHYQAPLPGLAILSGWKCNIDDCMFLTQSEQIIFRHGSSEHNLNCKRQQREGDASFKVQMQTLFTKSREYFIVDPMLKQQPLPSISSLAVSTLPLSDHLRIIRVSDSAESAGSLLSERFWSSQETFKDKYRQIEEPVHTSELSPWLRLCKYHEHLSGIDVDLIASSRSVPKSEADDVFLYHVSKAVERVLQAASALIADLHHVDARRLNTFQPGTLSQDPLEHLQEEHSLSHYILTFTKLICYFCRVINGHFNRNLFEITSQQYTAQDLLRETVESYMDFLSSKAQSTSDQKDDDSSESISLETPDDPEHEEQIGQLRQEINRQTLKLCTALVQHPISTTGTQTAILSYCAIAAWDESENTWRKEDQCGSTLSQLIYCCQIIILAHAHELVRCGQHENVSNALKPLCAAWIVNDEKTPVSDMNRLRLYAMTVSRNTVNPEDPNKETLNYAGITYEIKFLAQEITFYLDHTRTIFERDLCLGLPDIPTYPLDELRDNWDSCRPGCSFLDDPRNAGILAGGQEWLWENIQREPELRHLVLRRNQEEEGSGQPARRKEFLGMRWQNVGFTKRNVFVHDGHVLFLLTYHKSLSRTHASRHPARFLLPEVGQLLVQFLVLITPIRRYFHREVLVPVDVSEYLWSGGSGIWPEDKMTRIVKSMSQQAIGEKVNMQSWRQISVGIAIKKFSGLTYEADLDLPGDEDDDLSGTSILNSFGGAMADVFHHQAAHSVQTGNRAYGGTINFNSGLTDAGLQEYFRASRMWHQLCQPRPTTNPSITGHRRQASSLNPPLIKRVALRQQPRRHRRRWGEQTVLETLQQLYPQTKPAQFKTEKQAQLISSIVTGYAEVIGILGTGEGKSLSFMLPVCLPHAATTVVVVPLVALKTDIVRRCLELNIAYSIWNRHANPQQYVGCSLLFVAIEEAVSRRFRTFLGQLDASESLDRLVFDKSHLILTASRYRPKMALVKELREYRCQVVFLTATLPPLMQAQFERRLLLAQPRTIRSCTFRSDLYYHVQRSSRPGDFLEYMTRGIRTALQHLEEEAAARVIVYAQSRGEADQVSQRLSCPVYYSDSGSSEEKEEAFEQWRRGTSRVIVATSAFGMGVDYPHVRAVIHMGAPQDMISFAQEVGRLGRDGRGGTSRVVLPHHWQSNTSLSRTEPEFQTLPELAMQTYLGHCRCLAAVLSRFQDGGEHMQYCSREQRHQWCTRCQQFGRLEKGQDADHTAFNSLSIQKC</sequence>
<reference evidence="10" key="1">
    <citation type="journal article" date="2014" name="BMC Genomics">
        <title>Genome characteristics reveal the impact of lichenization on lichen-forming fungus Endocarpon pusillum Hedwig (Verrucariales, Ascomycota).</title>
        <authorList>
            <person name="Wang Y.-Y."/>
            <person name="Liu B."/>
            <person name="Zhang X.-Y."/>
            <person name="Zhou Q.-M."/>
            <person name="Zhang T."/>
            <person name="Li H."/>
            <person name="Yu Y.-F."/>
            <person name="Zhang X.-L."/>
            <person name="Hao X.-Y."/>
            <person name="Wang M."/>
            <person name="Wang L."/>
            <person name="Wei J.-C."/>
        </authorList>
    </citation>
    <scope>NUCLEOTIDE SEQUENCE [LARGE SCALE GENOMIC DNA]</scope>
    <source>
        <strain evidence="10">Z07020 / HMAS-L-300199</strain>
    </source>
</reference>
<dbReference type="PANTHER" id="PTHR13710:SF154">
    <property type="entry name" value="RECQ HELICASE, PUTATIVE (AFU_ORTHOLOGUE AFUA_6G14720)-RELATED"/>
    <property type="match status" value="1"/>
</dbReference>
<comment type="similarity">
    <text evidence="1">Belongs to the helicase family. RecQ subfamily.</text>
</comment>
<name>U1HNG9_ENDPU</name>
<dbReference type="Proteomes" id="UP000019373">
    <property type="component" value="Unassembled WGS sequence"/>
</dbReference>
<dbReference type="HOGENOM" id="CLU_002727_0_0_1"/>
<evidence type="ECO:0000313" key="10">
    <source>
        <dbReference type="Proteomes" id="UP000019373"/>
    </source>
</evidence>
<dbReference type="RefSeq" id="XP_007802448.1">
    <property type="nucleotide sequence ID" value="XM_007804257.1"/>
</dbReference>
<dbReference type="GO" id="GO:0009378">
    <property type="term" value="F:four-way junction helicase activity"/>
    <property type="evidence" value="ECO:0007669"/>
    <property type="project" value="TreeGrafter"/>
</dbReference>
<dbReference type="OrthoDB" id="5153301at2759"/>
<dbReference type="InterPro" id="IPR001650">
    <property type="entry name" value="Helicase_C-like"/>
</dbReference>
<dbReference type="Gene3D" id="3.40.50.300">
    <property type="entry name" value="P-loop containing nucleotide triphosphate hydrolases"/>
    <property type="match status" value="2"/>
</dbReference>
<dbReference type="Pfam" id="PF12013">
    <property type="entry name" value="OrsD"/>
    <property type="match status" value="1"/>
</dbReference>
<evidence type="ECO:0000256" key="4">
    <source>
        <dbReference type="ARBA" id="ARBA00034617"/>
    </source>
</evidence>
<evidence type="ECO:0000256" key="6">
    <source>
        <dbReference type="SAM" id="MobiDB-lite"/>
    </source>
</evidence>
<dbReference type="PANTHER" id="PTHR13710">
    <property type="entry name" value="DNA HELICASE RECQ FAMILY MEMBER"/>
    <property type="match status" value="1"/>
</dbReference>
<keyword evidence="3" id="KW-0067">ATP-binding</keyword>
<dbReference type="EC" id="5.6.2.4" evidence="5"/>
<organism evidence="9 10">
    <name type="scientific">Endocarpon pusillum (strain Z07020 / HMAS-L-300199)</name>
    <name type="common">Lichen-forming fungus</name>
    <dbReference type="NCBI Taxonomy" id="1263415"/>
    <lineage>
        <taxon>Eukaryota</taxon>
        <taxon>Fungi</taxon>
        <taxon>Dikarya</taxon>
        <taxon>Ascomycota</taxon>
        <taxon>Pezizomycotina</taxon>
        <taxon>Eurotiomycetes</taxon>
        <taxon>Chaetothyriomycetidae</taxon>
        <taxon>Verrucariales</taxon>
        <taxon>Verrucariaceae</taxon>
        <taxon>Endocarpon</taxon>
    </lineage>
</organism>
<dbReference type="InterPro" id="IPR011545">
    <property type="entry name" value="DEAD/DEAH_box_helicase_dom"/>
</dbReference>
<protein>
    <recommendedName>
        <fullName evidence="5">DNA 3'-5' helicase</fullName>
        <ecNumber evidence="5">5.6.2.4</ecNumber>
    </recommendedName>
</protein>
<dbReference type="GO" id="GO:0005694">
    <property type="term" value="C:chromosome"/>
    <property type="evidence" value="ECO:0007669"/>
    <property type="project" value="TreeGrafter"/>
</dbReference>
<dbReference type="GO" id="GO:0003676">
    <property type="term" value="F:nucleic acid binding"/>
    <property type="evidence" value="ECO:0007669"/>
    <property type="project" value="InterPro"/>
</dbReference>
<dbReference type="eggNOG" id="KOG0351">
    <property type="taxonomic scope" value="Eukaryota"/>
</dbReference>
<evidence type="ECO:0000259" key="7">
    <source>
        <dbReference type="PROSITE" id="PS51192"/>
    </source>
</evidence>
<evidence type="ECO:0000256" key="2">
    <source>
        <dbReference type="ARBA" id="ARBA00022741"/>
    </source>
</evidence>